<sequence>MKIFLPVLLWAVSSTFIFAQNSAIKQQMLIFPQQEKHVHGSSIVSLPNGDFLVAWFHGSGERTADDVRIMGSRLKKGAKNWSEPFLMADTPHIPDCNPVLFLNAEGKLFLVWIAVQANLWEQSILRTKTTMDYTGDGAPNWTWQDNILLKPDDKFASEIEKKFKNLPENHAGWAGYAPRYDGMIMEAAKDPVKRSIGWMTRIKPLIMENGRIILPLYSDGYNLSMTAISEDHGATWRPGLPIVGRGPIQPALGLKKNGNLVAFMRDSGDPPTRVHYSESLDKGESWTATQKTDIPNTASVEFLVLNDGKWAFLGNDIDDGRYELSLRISADEGKTWKRGWIENDNSKKGGYSYPSLIQAADGLLHMTYSYHPEKGKKSIKYVVVDPKLL</sequence>
<feature type="signal peptide" evidence="1">
    <location>
        <begin position="1"/>
        <end position="19"/>
    </location>
</feature>
<dbReference type="OrthoDB" id="41724at2"/>
<dbReference type="EMBL" id="FUZA01000007">
    <property type="protein sequence ID" value="SKC13405.1"/>
    <property type="molecule type" value="Genomic_DNA"/>
</dbReference>
<evidence type="ECO:0000256" key="1">
    <source>
        <dbReference type="SAM" id="SignalP"/>
    </source>
</evidence>
<dbReference type="InterPro" id="IPR011040">
    <property type="entry name" value="Sialidase"/>
</dbReference>
<dbReference type="AlphaFoldDB" id="A0A1T5GYE7"/>
<organism evidence="3 4">
    <name type="scientific">Dyadobacter psychrophilus</name>
    <dbReference type="NCBI Taxonomy" id="651661"/>
    <lineage>
        <taxon>Bacteria</taxon>
        <taxon>Pseudomonadati</taxon>
        <taxon>Bacteroidota</taxon>
        <taxon>Cytophagia</taxon>
        <taxon>Cytophagales</taxon>
        <taxon>Spirosomataceae</taxon>
        <taxon>Dyadobacter</taxon>
    </lineage>
</organism>
<dbReference type="Pfam" id="PF13088">
    <property type="entry name" value="BNR_2"/>
    <property type="match status" value="2"/>
</dbReference>
<dbReference type="Proteomes" id="UP000190897">
    <property type="component" value="Unassembled WGS sequence"/>
</dbReference>
<accession>A0A1T5GYE7</accession>
<evidence type="ECO:0000259" key="2">
    <source>
        <dbReference type="Pfam" id="PF13088"/>
    </source>
</evidence>
<dbReference type="PANTHER" id="PTHR43752">
    <property type="entry name" value="BNR/ASP-BOX REPEAT FAMILY PROTEIN"/>
    <property type="match status" value="1"/>
</dbReference>
<evidence type="ECO:0000313" key="4">
    <source>
        <dbReference type="Proteomes" id="UP000190897"/>
    </source>
</evidence>
<dbReference type="STRING" id="651661.SAMN05660293_04573"/>
<keyword evidence="4" id="KW-1185">Reference proteome</keyword>
<dbReference type="PANTHER" id="PTHR43752:SF2">
    <property type="entry name" value="BNR_ASP-BOX REPEAT FAMILY PROTEIN"/>
    <property type="match status" value="1"/>
</dbReference>
<feature type="chain" id="PRO_5012256454" evidence="1">
    <location>
        <begin position="20"/>
        <end position="389"/>
    </location>
</feature>
<gene>
    <name evidence="3" type="ORF">SAMN05660293_04573</name>
</gene>
<protein>
    <submittedName>
        <fullName evidence="3">Predicted neuraminidase (Sialidase)</fullName>
    </submittedName>
</protein>
<dbReference type="RefSeq" id="WP_082217035.1">
    <property type="nucleotide sequence ID" value="NZ_FUZA01000007.1"/>
</dbReference>
<reference evidence="4" key="1">
    <citation type="submission" date="2017-02" db="EMBL/GenBank/DDBJ databases">
        <authorList>
            <person name="Varghese N."/>
            <person name="Submissions S."/>
        </authorList>
    </citation>
    <scope>NUCLEOTIDE SEQUENCE [LARGE SCALE GENOMIC DNA]</scope>
    <source>
        <strain evidence="4">DSM 22270</strain>
    </source>
</reference>
<dbReference type="Gene3D" id="2.120.10.10">
    <property type="match status" value="1"/>
</dbReference>
<dbReference type="SUPFAM" id="SSF50939">
    <property type="entry name" value="Sialidases"/>
    <property type="match status" value="1"/>
</dbReference>
<name>A0A1T5GYE7_9BACT</name>
<proteinExistence type="predicted"/>
<dbReference type="CDD" id="cd15482">
    <property type="entry name" value="Sialidase_non-viral"/>
    <property type="match status" value="1"/>
</dbReference>
<dbReference type="InterPro" id="IPR036278">
    <property type="entry name" value="Sialidase_sf"/>
</dbReference>
<feature type="domain" description="Sialidase" evidence="2">
    <location>
        <begin position="49"/>
        <end position="145"/>
    </location>
</feature>
<feature type="domain" description="Sialidase" evidence="2">
    <location>
        <begin position="200"/>
        <end position="366"/>
    </location>
</feature>
<keyword evidence="1" id="KW-0732">Signal</keyword>
<evidence type="ECO:0000313" key="3">
    <source>
        <dbReference type="EMBL" id="SKC13405.1"/>
    </source>
</evidence>